<evidence type="ECO:0000256" key="1">
    <source>
        <dbReference type="ARBA" id="ARBA00008950"/>
    </source>
</evidence>
<dbReference type="RefSeq" id="WP_381431328.1">
    <property type="nucleotide sequence ID" value="NZ_JBHSNO010000005.1"/>
</dbReference>
<proteinExistence type="inferred from homology"/>
<feature type="domain" description="Calcineurin-like phosphoesterase" evidence="2">
    <location>
        <begin position="1"/>
        <end position="179"/>
    </location>
</feature>
<comment type="caution">
    <text evidence="3">The sequence shown here is derived from an EMBL/GenBank/DDBJ whole genome shotgun (WGS) entry which is preliminary data.</text>
</comment>
<protein>
    <submittedName>
        <fullName evidence="3">Metallophosphoesterase family protein</fullName>
    </submittedName>
</protein>
<reference evidence="4" key="1">
    <citation type="journal article" date="2019" name="Int. J. Syst. Evol. Microbiol.">
        <title>The Global Catalogue of Microorganisms (GCM) 10K type strain sequencing project: providing services to taxonomists for standard genome sequencing and annotation.</title>
        <authorList>
            <consortium name="The Broad Institute Genomics Platform"/>
            <consortium name="The Broad Institute Genome Sequencing Center for Infectious Disease"/>
            <person name="Wu L."/>
            <person name="Ma J."/>
        </authorList>
    </citation>
    <scope>NUCLEOTIDE SEQUENCE [LARGE SCALE GENOMIC DNA]</scope>
    <source>
        <strain evidence="4">CGMCC 4.1434</strain>
    </source>
</reference>
<evidence type="ECO:0000313" key="4">
    <source>
        <dbReference type="Proteomes" id="UP001596109"/>
    </source>
</evidence>
<dbReference type="EMBL" id="JBHSNO010000005">
    <property type="protein sequence ID" value="MFC5588211.1"/>
    <property type="molecule type" value="Genomic_DNA"/>
</dbReference>
<dbReference type="Proteomes" id="UP001596109">
    <property type="component" value="Unassembled WGS sequence"/>
</dbReference>
<dbReference type="SUPFAM" id="SSF56300">
    <property type="entry name" value="Metallo-dependent phosphatases"/>
    <property type="match status" value="1"/>
</dbReference>
<dbReference type="Pfam" id="PF12850">
    <property type="entry name" value="Metallophos_2"/>
    <property type="match status" value="1"/>
</dbReference>
<keyword evidence="4" id="KW-1185">Reference proteome</keyword>
<dbReference type="Gene3D" id="3.60.21.10">
    <property type="match status" value="1"/>
</dbReference>
<evidence type="ECO:0000313" key="3">
    <source>
        <dbReference type="EMBL" id="MFC5588211.1"/>
    </source>
</evidence>
<evidence type="ECO:0000259" key="2">
    <source>
        <dbReference type="Pfam" id="PF12850"/>
    </source>
</evidence>
<comment type="similarity">
    <text evidence="1">Belongs to the metallophosphoesterase superfamily. YfcE family.</text>
</comment>
<dbReference type="InterPro" id="IPR024654">
    <property type="entry name" value="Calcineurin-like_PHP_lpxH"/>
</dbReference>
<organism evidence="3 4">
    <name type="scientific">Sporosarcina soli</name>
    <dbReference type="NCBI Taxonomy" id="334736"/>
    <lineage>
        <taxon>Bacteria</taxon>
        <taxon>Bacillati</taxon>
        <taxon>Bacillota</taxon>
        <taxon>Bacilli</taxon>
        <taxon>Bacillales</taxon>
        <taxon>Caryophanaceae</taxon>
        <taxon>Sporosarcina</taxon>
    </lineage>
</organism>
<dbReference type="InterPro" id="IPR029052">
    <property type="entry name" value="Metallo-depent_PP-like"/>
</dbReference>
<accession>A0ABW0TFJ7</accession>
<gene>
    <name evidence="3" type="ORF">ACFPRA_04910</name>
</gene>
<sequence length="198" mass="22159">MNYALLGDIHSSKEDLEKVLADITEKAPEAIRVGTGDLFECTISKKDITNKKFLTLEEVMVIPEGFPELLTFFSVRGNQEERIVQITETEDPLREKLSTLPETLELGQAEVIHGHQWQWGGEPWSLIQAKADTSPVFYGHSHQSALSRDGVEQAIEFGVPYDATGEQVLVNVGAVIGDREWVLYDMNDHTVTFMKVGI</sequence>
<name>A0ABW0TFJ7_9BACL</name>